<keyword evidence="1" id="KW-0732">Signal</keyword>
<proteinExistence type="predicted"/>
<accession>A0A2I0ILW8</accession>
<evidence type="ECO:0000313" key="3">
    <source>
        <dbReference type="Proteomes" id="UP000233551"/>
    </source>
</evidence>
<organism evidence="2 3">
    <name type="scientific">Punica granatum</name>
    <name type="common">Pomegranate</name>
    <dbReference type="NCBI Taxonomy" id="22663"/>
    <lineage>
        <taxon>Eukaryota</taxon>
        <taxon>Viridiplantae</taxon>
        <taxon>Streptophyta</taxon>
        <taxon>Embryophyta</taxon>
        <taxon>Tracheophyta</taxon>
        <taxon>Spermatophyta</taxon>
        <taxon>Magnoliopsida</taxon>
        <taxon>eudicotyledons</taxon>
        <taxon>Gunneridae</taxon>
        <taxon>Pentapetalae</taxon>
        <taxon>rosids</taxon>
        <taxon>malvids</taxon>
        <taxon>Myrtales</taxon>
        <taxon>Lythraceae</taxon>
        <taxon>Punica</taxon>
    </lineage>
</organism>
<feature type="signal peptide" evidence="1">
    <location>
        <begin position="1"/>
        <end position="17"/>
    </location>
</feature>
<dbReference type="Proteomes" id="UP000233551">
    <property type="component" value="Unassembled WGS sequence"/>
</dbReference>
<sequence length="91" mass="8695">MVNGWAAAVCVVGGAGASVFSGTWVGGIQDVGSAVGLISKAWSSKADNVSETHRRGTPEDVGGWRCIGGAPEYAGSTPAGVGGGGACVGGS</sequence>
<reference evidence="2 3" key="1">
    <citation type="submission" date="2017-11" db="EMBL/GenBank/DDBJ databases">
        <title>De-novo sequencing of pomegranate (Punica granatum L.) genome.</title>
        <authorList>
            <person name="Akparov Z."/>
            <person name="Amiraslanov A."/>
            <person name="Hajiyeva S."/>
            <person name="Abbasov M."/>
            <person name="Kaur K."/>
            <person name="Hamwieh A."/>
            <person name="Solovyev V."/>
            <person name="Salamov A."/>
            <person name="Braich B."/>
            <person name="Kosarev P."/>
            <person name="Mahmoud A."/>
            <person name="Hajiyev E."/>
            <person name="Babayeva S."/>
            <person name="Izzatullayeva V."/>
            <person name="Mammadov A."/>
            <person name="Mammadov A."/>
            <person name="Sharifova S."/>
            <person name="Ojaghi J."/>
            <person name="Eynullazada K."/>
            <person name="Bayramov B."/>
            <person name="Abdulazimova A."/>
            <person name="Shahmuradov I."/>
        </authorList>
    </citation>
    <scope>NUCLEOTIDE SEQUENCE [LARGE SCALE GENOMIC DNA]</scope>
    <source>
        <strain evidence="3">cv. AG2017</strain>
        <tissue evidence="2">Leaf</tissue>
    </source>
</reference>
<evidence type="ECO:0008006" key="4">
    <source>
        <dbReference type="Google" id="ProtNLM"/>
    </source>
</evidence>
<dbReference type="AlphaFoldDB" id="A0A2I0ILW8"/>
<name>A0A2I0ILW8_PUNGR</name>
<gene>
    <name evidence="2" type="ORF">CRG98_034609</name>
</gene>
<keyword evidence="3" id="KW-1185">Reference proteome</keyword>
<protein>
    <recommendedName>
        <fullName evidence="4">Secreted protein</fullName>
    </recommendedName>
</protein>
<feature type="chain" id="PRO_5014133388" description="Secreted protein" evidence="1">
    <location>
        <begin position="18"/>
        <end position="91"/>
    </location>
</feature>
<evidence type="ECO:0000256" key="1">
    <source>
        <dbReference type="SAM" id="SignalP"/>
    </source>
</evidence>
<comment type="caution">
    <text evidence="2">The sequence shown here is derived from an EMBL/GenBank/DDBJ whole genome shotgun (WGS) entry which is preliminary data.</text>
</comment>
<dbReference type="EMBL" id="PGOL01002812">
    <property type="protein sequence ID" value="PKI45002.1"/>
    <property type="molecule type" value="Genomic_DNA"/>
</dbReference>
<evidence type="ECO:0000313" key="2">
    <source>
        <dbReference type="EMBL" id="PKI45002.1"/>
    </source>
</evidence>